<dbReference type="EMBL" id="CM017885">
    <property type="protein sequence ID" value="KAG1367606.1"/>
    <property type="molecule type" value="Genomic_DNA"/>
</dbReference>
<dbReference type="PIRSF" id="PIRSF009193">
    <property type="entry name" value="UCP009193"/>
    <property type="match status" value="1"/>
</dbReference>
<dbReference type="PANTHER" id="PTHR33675:SF1">
    <property type="entry name" value="HOLOCARBOXYLASE SYNTHETASE"/>
    <property type="match status" value="1"/>
</dbReference>
<gene>
    <name evidence="2" type="ORF">COCNU_14G000740</name>
</gene>
<comment type="caution">
    <text evidence="2">The sequence shown here is derived from an EMBL/GenBank/DDBJ whole genome shotgun (WGS) entry which is preliminary data.</text>
</comment>
<keyword evidence="3" id="KW-1185">Reference proteome</keyword>
<reference evidence="2" key="1">
    <citation type="journal article" date="2017" name="Gigascience">
        <title>The genome draft of coconut (Cocos nucifera).</title>
        <authorList>
            <person name="Xiao Y."/>
            <person name="Xu P."/>
            <person name="Fan H."/>
            <person name="Baudouin L."/>
            <person name="Xia W."/>
            <person name="Bocs S."/>
            <person name="Xu J."/>
            <person name="Li Q."/>
            <person name="Guo A."/>
            <person name="Zhou L."/>
            <person name="Li J."/>
            <person name="Wu Y."/>
            <person name="Ma Z."/>
            <person name="Armero A."/>
            <person name="Issali A.E."/>
            <person name="Liu N."/>
            <person name="Peng M."/>
            <person name="Yang Y."/>
        </authorList>
    </citation>
    <scope>NUCLEOTIDE SEQUENCE</scope>
    <source>
        <tissue evidence="2">Spear leaf of Hainan Tall coconut</tissue>
    </source>
</reference>
<dbReference type="PANTHER" id="PTHR33675">
    <property type="entry name" value="NUCLEAR RECEPTOR FAMILY 2 GROUP C PROTEIN"/>
    <property type="match status" value="1"/>
</dbReference>
<evidence type="ECO:0000313" key="3">
    <source>
        <dbReference type="Proteomes" id="UP000797356"/>
    </source>
</evidence>
<name>A0A8K0ITV3_COCNU</name>
<organism evidence="2 3">
    <name type="scientific">Cocos nucifera</name>
    <name type="common">Coconut palm</name>
    <dbReference type="NCBI Taxonomy" id="13894"/>
    <lineage>
        <taxon>Eukaryota</taxon>
        <taxon>Viridiplantae</taxon>
        <taxon>Streptophyta</taxon>
        <taxon>Embryophyta</taxon>
        <taxon>Tracheophyta</taxon>
        <taxon>Spermatophyta</taxon>
        <taxon>Magnoliopsida</taxon>
        <taxon>Liliopsida</taxon>
        <taxon>Arecaceae</taxon>
        <taxon>Arecoideae</taxon>
        <taxon>Cocoseae</taxon>
        <taxon>Attaleinae</taxon>
        <taxon>Cocos</taxon>
    </lineage>
</organism>
<protein>
    <submittedName>
        <fullName evidence="2">Holocarboxylase synthetase</fullName>
    </submittedName>
</protein>
<dbReference type="OrthoDB" id="755598at2759"/>
<dbReference type="Proteomes" id="UP000797356">
    <property type="component" value="Chromosome 14"/>
</dbReference>
<evidence type="ECO:0000313" key="2">
    <source>
        <dbReference type="EMBL" id="KAG1367606.1"/>
    </source>
</evidence>
<feature type="region of interest" description="Disordered" evidence="1">
    <location>
        <begin position="181"/>
        <end position="216"/>
    </location>
</feature>
<feature type="compositionally biased region" description="Polar residues" evidence="1">
    <location>
        <begin position="185"/>
        <end position="197"/>
    </location>
</feature>
<dbReference type="AlphaFoldDB" id="A0A8K0ITV3"/>
<accession>A0A8K0ITV3</accession>
<evidence type="ECO:0000256" key="1">
    <source>
        <dbReference type="SAM" id="MobiDB-lite"/>
    </source>
</evidence>
<reference evidence="2" key="2">
    <citation type="submission" date="2019-07" db="EMBL/GenBank/DDBJ databases">
        <authorList>
            <person name="Yang Y."/>
            <person name="Bocs S."/>
            <person name="Baudouin L."/>
        </authorList>
    </citation>
    <scope>NUCLEOTIDE SEQUENCE</scope>
    <source>
        <tissue evidence="2">Spear leaf of Hainan Tall coconut</tissue>
    </source>
</reference>
<sequence>MARKRKSDATRLDEVDRTLYSTFCSAANSFSQLYTQAMNQQKLSFQAGERHALEKVYQCILRQHEGGSRVNVDDILAYIQNELDYGGEDAILSPRLQFQHQHPHLQTTLQFTNLSVQQPSGFFGQAAVGLAPRPSHSDQARNSVFSNALSSPVCRGLQPYHLAQGSEYHASGFLPAGNGARNHELNSLGQNWGPNCPSSNDSSMDMHSDSPTHASC</sequence>
<proteinExistence type="predicted"/>
<dbReference type="InterPro" id="IPR016549">
    <property type="entry name" value="UCP009193"/>
</dbReference>